<evidence type="ECO:0000256" key="8">
    <source>
        <dbReference type="SAM" id="MobiDB-lite"/>
    </source>
</evidence>
<evidence type="ECO:0000256" key="3">
    <source>
        <dbReference type="ARBA" id="ARBA00047418"/>
    </source>
</evidence>
<evidence type="ECO:0000256" key="5">
    <source>
        <dbReference type="ARBA" id="ARBA00048763"/>
    </source>
</evidence>
<feature type="region of interest" description="Disordered" evidence="8">
    <location>
        <begin position="434"/>
        <end position="457"/>
    </location>
</feature>
<dbReference type="InterPro" id="IPR019012">
    <property type="entry name" value="RNA_cap_Gua-N2-MeTrfase"/>
</dbReference>
<comment type="catalytic activity">
    <reaction evidence="5">
        <text>a 5'-end (N(2),N(7)-dimethyl 5'-triphosphoguanosine)-ribonucleoside in snRNA + S-adenosyl-L-methionine = a 5'-end (N(2),N(2),N(7)-trimethyl 5'-triphosphoguanosine)-ribonucleoside in snRNA + S-adenosyl-L-homocysteine + H(+)</text>
        <dbReference type="Rhea" id="RHEA:78479"/>
        <dbReference type="Rhea" id="RHEA-COMP:19087"/>
        <dbReference type="Rhea" id="RHEA-COMP:19089"/>
        <dbReference type="ChEBI" id="CHEBI:15378"/>
        <dbReference type="ChEBI" id="CHEBI:57856"/>
        <dbReference type="ChEBI" id="CHEBI:59789"/>
        <dbReference type="ChEBI" id="CHEBI:167623"/>
        <dbReference type="ChEBI" id="CHEBI:172880"/>
    </reaction>
    <physiologicalReaction direction="left-to-right" evidence="5">
        <dbReference type="Rhea" id="RHEA:78480"/>
    </physiologicalReaction>
</comment>
<feature type="compositionally biased region" description="Low complexity" evidence="8">
    <location>
        <begin position="153"/>
        <end position="166"/>
    </location>
</feature>
<protein>
    <recommendedName>
        <fullName evidence="1">Trimethylguanosine synthase</fullName>
    </recommendedName>
    <alternativeName>
        <fullName evidence="7">Cap-specific guanine-N(2) methyltransferase</fullName>
    </alternativeName>
</protein>
<evidence type="ECO:0000256" key="7">
    <source>
        <dbReference type="ARBA" id="ARBA00049790"/>
    </source>
</evidence>
<comment type="catalytic activity">
    <reaction evidence="4">
        <text>a 5'-end (N(7)-methyl 5'-triphosphoguanosine)-ribonucleoside in snoRNA + S-adenosyl-L-methionine = a 5'-end (N(2),N(7)-dimethyl 5'-triphosphoguanosine)-ribonucleoside in snoRNA + S-adenosyl-L-homocysteine + H(+)</text>
        <dbReference type="Rhea" id="RHEA:78475"/>
        <dbReference type="Rhea" id="RHEA-COMP:19086"/>
        <dbReference type="Rhea" id="RHEA-COMP:19088"/>
        <dbReference type="ChEBI" id="CHEBI:15378"/>
        <dbReference type="ChEBI" id="CHEBI:57856"/>
        <dbReference type="ChEBI" id="CHEBI:59789"/>
        <dbReference type="ChEBI" id="CHEBI:156461"/>
        <dbReference type="ChEBI" id="CHEBI:172880"/>
    </reaction>
    <physiologicalReaction direction="left-to-right" evidence="4">
        <dbReference type="Rhea" id="RHEA:78476"/>
    </physiologicalReaction>
</comment>
<dbReference type="EMBL" id="JAQQWK010000001">
    <property type="protein sequence ID" value="KAK8056944.1"/>
    <property type="molecule type" value="Genomic_DNA"/>
</dbReference>
<feature type="compositionally biased region" description="Basic and acidic residues" evidence="8">
    <location>
        <begin position="310"/>
        <end position="336"/>
    </location>
</feature>
<feature type="region of interest" description="Disordered" evidence="8">
    <location>
        <begin position="298"/>
        <end position="344"/>
    </location>
</feature>
<sequence>MEPKFKRAKKLPLIDECHHWTKIGEVPWDLQKYWQQRYTIFPYYDSGIRLTNDAWFGVTPETVATRIAQDMGQIISSDKTTLVDLFAGVGANTIAFAQSGIWERIIAVERDAATLACAQHNAELYEVGQYIEWVHGDSFEVLEYLTSPSATTDDDAAAAATTSSEPASKKRKNSPFDDTLKKVDVSKTALFGSPPWGGPGYTTDAIFDLSGMEPYNLETMHAAYRRMDHALYLPRTSDLRQVARLVPASGPKIEVVQYCVKGASKAMVTYIPAQNGTAATASRSDENADKEQAVITRETEVDGSNNTHANESHELIPEKARRPQAEKTTETQRTDEVPETQFTTAHEIQTPLVEDGQGEMQPHAVTEKEDGKQHYMRNDNLREGRIEEAEEVENQNKELSREQNHAHTEVTDGEESKKIGETCYRWGECDINGQGNGHLGGAREPLLTGSTDEDEDEDTLIEKQLEEQFERYSEKMDQWYC</sequence>
<feature type="compositionally biased region" description="Basic and acidic residues" evidence="8">
    <location>
        <begin position="394"/>
        <end position="414"/>
    </location>
</feature>
<accession>A0ABR1UGH1</accession>
<organism evidence="9 10">
    <name type="scientific">Apiospora rasikravindrae</name>
    <dbReference type="NCBI Taxonomy" id="990691"/>
    <lineage>
        <taxon>Eukaryota</taxon>
        <taxon>Fungi</taxon>
        <taxon>Dikarya</taxon>
        <taxon>Ascomycota</taxon>
        <taxon>Pezizomycotina</taxon>
        <taxon>Sordariomycetes</taxon>
        <taxon>Xylariomycetidae</taxon>
        <taxon>Amphisphaeriales</taxon>
        <taxon>Apiosporaceae</taxon>
        <taxon>Apiospora</taxon>
    </lineage>
</organism>
<dbReference type="PANTHER" id="PTHR14741:SF32">
    <property type="entry name" value="TRIMETHYLGUANOSINE SYNTHASE"/>
    <property type="match status" value="1"/>
</dbReference>
<evidence type="ECO:0000313" key="9">
    <source>
        <dbReference type="EMBL" id="KAK8056944.1"/>
    </source>
</evidence>
<dbReference type="InterPro" id="IPR029063">
    <property type="entry name" value="SAM-dependent_MTases_sf"/>
</dbReference>
<comment type="caution">
    <text evidence="9">The sequence shown here is derived from an EMBL/GenBank/DDBJ whole genome shotgun (WGS) entry which is preliminary data.</text>
</comment>
<reference evidence="9 10" key="1">
    <citation type="submission" date="2023-01" db="EMBL/GenBank/DDBJ databases">
        <title>Analysis of 21 Apiospora genomes using comparative genomics revels a genus with tremendous synthesis potential of carbohydrate active enzymes and secondary metabolites.</title>
        <authorList>
            <person name="Sorensen T."/>
        </authorList>
    </citation>
    <scope>NUCLEOTIDE SEQUENCE [LARGE SCALE GENOMIC DNA]</scope>
    <source>
        <strain evidence="9 10">CBS 33761</strain>
    </source>
</reference>
<keyword evidence="10" id="KW-1185">Reference proteome</keyword>
<dbReference type="Proteomes" id="UP001444661">
    <property type="component" value="Unassembled WGS sequence"/>
</dbReference>
<dbReference type="SUPFAM" id="SSF53335">
    <property type="entry name" value="S-adenosyl-L-methionine-dependent methyltransferases"/>
    <property type="match status" value="1"/>
</dbReference>
<feature type="region of interest" description="Disordered" evidence="8">
    <location>
        <begin position="153"/>
        <end position="176"/>
    </location>
</feature>
<comment type="catalytic activity">
    <reaction evidence="6">
        <text>a 5'-end (N(7)-methyl 5'-triphosphoguanosine)-ribonucleoside in snRNA + S-adenosyl-L-methionine = a 5'-end (N(2),N(7)-dimethyl 5'-triphosphoguanosine)-ribonucleoside in snRNA + S-adenosyl-L-homocysteine + H(+)</text>
        <dbReference type="Rhea" id="RHEA:78471"/>
        <dbReference type="Rhea" id="RHEA-COMP:19085"/>
        <dbReference type="Rhea" id="RHEA-COMP:19087"/>
        <dbReference type="ChEBI" id="CHEBI:15378"/>
        <dbReference type="ChEBI" id="CHEBI:57856"/>
        <dbReference type="ChEBI" id="CHEBI:59789"/>
        <dbReference type="ChEBI" id="CHEBI:156461"/>
        <dbReference type="ChEBI" id="CHEBI:172880"/>
    </reaction>
    <physiologicalReaction direction="left-to-right" evidence="6">
        <dbReference type="Rhea" id="RHEA:78472"/>
    </physiologicalReaction>
</comment>
<evidence type="ECO:0000256" key="1">
    <source>
        <dbReference type="ARBA" id="ARBA00018517"/>
    </source>
</evidence>
<proteinExistence type="inferred from homology"/>
<evidence type="ECO:0000256" key="2">
    <source>
        <dbReference type="ARBA" id="ARBA00025783"/>
    </source>
</evidence>
<comment type="similarity">
    <text evidence="2">Belongs to the methyltransferase superfamily. Trimethylguanosine synthase family.</text>
</comment>
<dbReference type="PANTHER" id="PTHR14741">
    <property type="entry name" value="S-ADENOSYLMETHIONINE-DEPENDENT METHYLTRANSFERASE RELATED"/>
    <property type="match status" value="1"/>
</dbReference>
<dbReference type="Gene3D" id="3.40.50.150">
    <property type="entry name" value="Vaccinia Virus protein VP39"/>
    <property type="match status" value="1"/>
</dbReference>
<dbReference type="CDD" id="cd02440">
    <property type="entry name" value="AdoMet_MTases"/>
    <property type="match status" value="1"/>
</dbReference>
<evidence type="ECO:0000256" key="6">
    <source>
        <dbReference type="ARBA" id="ARBA00049075"/>
    </source>
</evidence>
<evidence type="ECO:0000256" key="4">
    <source>
        <dbReference type="ARBA" id="ARBA00048740"/>
    </source>
</evidence>
<comment type="catalytic activity">
    <reaction evidence="3">
        <text>a 5'-end (N(2),N(7)-dimethyl 5'-triphosphoguanosine)-ribonucleoside in snoRNA + S-adenosyl-L-methionine = a 5'-end (N(2),N(2),N(7)-trimethyl 5'-triphosphoguanosine)-ribonucleoside in snoRNA + S-adenosyl-L-homocysteine + H(+)</text>
        <dbReference type="Rhea" id="RHEA:78507"/>
        <dbReference type="Rhea" id="RHEA-COMP:19088"/>
        <dbReference type="Rhea" id="RHEA-COMP:19090"/>
        <dbReference type="ChEBI" id="CHEBI:15378"/>
        <dbReference type="ChEBI" id="CHEBI:57856"/>
        <dbReference type="ChEBI" id="CHEBI:59789"/>
        <dbReference type="ChEBI" id="CHEBI:167623"/>
        <dbReference type="ChEBI" id="CHEBI:172880"/>
    </reaction>
    <physiologicalReaction direction="left-to-right" evidence="3">
        <dbReference type="Rhea" id="RHEA:78508"/>
    </physiologicalReaction>
</comment>
<name>A0ABR1UGH1_9PEZI</name>
<gene>
    <name evidence="9" type="ORF">PG993_002171</name>
</gene>
<dbReference type="Pfam" id="PF09445">
    <property type="entry name" value="Methyltransf_15"/>
    <property type="match status" value="1"/>
</dbReference>
<evidence type="ECO:0000313" key="10">
    <source>
        <dbReference type="Proteomes" id="UP001444661"/>
    </source>
</evidence>
<feature type="region of interest" description="Disordered" evidence="8">
    <location>
        <begin position="389"/>
        <end position="414"/>
    </location>
</feature>